<dbReference type="PANTHER" id="PTHR47959">
    <property type="entry name" value="ATP-DEPENDENT RNA HELICASE RHLE-RELATED"/>
    <property type="match status" value="1"/>
</dbReference>
<evidence type="ECO:0000259" key="8">
    <source>
        <dbReference type="PROSITE" id="PS51192"/>
    </source>
</evidence>
<gene>
    <name evidence="11" type="ORF">DFR29_106113</name>
</gene>
<keyword evidence="12" id="KW-1185">Reference proteome</keyword>
<dbReference type="InterPro" id="IPR014001">
    <property type="entry name" value="Helicase_ATP-bd"/>
</dbReference>
<comment type="similarity">
    <text evidence="5 7">Belongs to the DEAD box helicase family.</text>
</comment>
<dbReference type="InterPro" id="IPR005580">
    <property type="entry name" value="DbpA/CsdA_RNA-bd_dom"/>
</dbReference>
<evidence type="ECO:0000256" key="1">
    <source>
        <dbReference type="ARBA" id="ARBA00022741"/>
    </source>
</evidence>
<evidence type="ECO:0000259" key="9">
    <source>
        <dbReference type="PROSITE" id="PS51194"/>
    </source>
</evidence>
<dbReference type="OrthoDB" id="9805696at2"/>
<feature type="domain" description="Helicase C-terminal" evidence="9">
    <location>
        <begin position="214"/>
        <end position="376"/>
    </location>
</feature>
<dbReference type="CDD" id="cd18787">
    <property type="entry name" value="SF2_C_DEAD"/>
    <property type="match status" value="1"/>
</dbReference>
<reference evidence="11 12" key="1">
    <citation type="submission" date="2019-03" db="EMBL/GenBank/DDBJ databases">
        <title>Genomic Encyclopedia of Type Strains, Phase IV (KMG-IV): sequencing the most valuable type-strain genomes for metagenomic binning, comparative biology and taxonomic classification.</title>
        <authorList>
            <person name="Goeker M."/>
        </authorList>
    </citation>
    <scope>NUCLEOTIDE SEQUENCE [LARGE SCALE GENOMIC DNA]</scope>
    <source>
        <strain evidence="11 12">DSM 21667</strain>
    </source>
</reference>
<comment type="caution">
    <text evidence="11">The sequence shown here is derived from an EMBL/GenBank/DDBJ whole genome shotgun (WGS) entry which is preliminary data.</text>
</comment>
<dbReference type="PROSITE" id="PS51195">
    <property type="entry name" value="Q_MOTIF"/>
    <property type="match status" value="1"/>
</dbReference>
<keyword evidence="2 7" id="KW-0378">Hydrolase</keyword>
<dbReference type="SUPFAM" id="SSF52540">
    <property type="entry name" value="P-loop containing nucleoside triphosphate hydrolases"/>
    <property type="match status" value="1"/>
</dbReference>
<dbReference type="Pfam" id="PF00271">
    <property type="entry name" value="Helicase_C"/>
    <property type="match status" value="1"/>
</dbReference>
<dbReference type="InterPro" id="IPR044742">
    <property type="entry name" value="DEAD/DEAH_RhlB"/>
</dbReference>
<dbReference type="GO" id="GO:0005524">
    <property type="term" value="F:ATP binding"/>
    <property type="evidence" value="ECO:0007669"/>
    <property type="project" value="UniProtKB-KW"/>
</dbReference>
<evidence type="ECO:0000259" key="10">
    <source>
        <dbReference type="PROSITE" id="PS51195"/>
    </source>
</evidence>
<evidence type="ECO:0000256" key="5">
    <source>
        <dbReference type="ARBA" id="ARBA00038437"/>
    </source>
</evidence>
<organism evidence="11 12">
    <name type="scientific">Tahibacter aquaticus</name>
    <dbReference type="NCBI Taxonomy" id="520092"/>
    <lineage>
        <taxon>Bacteria</taxon>
        <taxon>Pseudomonadati</taxon>
        <taxon>Pseudomonadota</taxon>
        <taxon>Gammaproteobacteria</taxon>
        <taxon>Lysobacterales</taxon>
        <taxon>Rhodanobacteraceae</taxon>
        <taxon>Tahibacter</taxon>
    </lineage>
</organism>
<evidence type="ECO:0000256" key="4">
    <source>
        <dbReference type="ARBA" id="ARBA00022840"/>
    </source>
</evidence>
<evidence type="ECO:0000256" key="7">
    <source>
        <dbReference type="RuleBase" id="RU000492"/>
    </source>
</evidence>
<dbReference type="SMART" id="SM00490">
    <property type="entry name" value="HELICc"/>
    <property type="match status" value="1"/>
</dbReference>
<dbReference type="NCBIfam" id="NF008744">
    <property type="entry name" value="PRK11776.1"/>
    <property type="match status" value="1"/>
</dbReference>
<dbReference type="Gene3D" id="3.30.70.330">
    <property type="match status" value="1"/>
</dbReference>
<accession>A0A4R6YY86</accession>
<dbReference type="InterPro" id="IPR012677">
    <property type="entry name" value="Nucleotide-bd_a/b_plait_sf"/>
</dbReference>
<dbReference type="InterPro" id="IPR050079">
    <property type="entry name" value="DEAD_box_RNA_helicase"/>
</dbReference>
<dbReference type="GO" id="GO:0016787">
    <property type="term" value="F:hydrolase activity"/>
    <property type="evidence" value="ECO:0007669"/>
    <property type="project" value="UniProtKB-KW"/>
</dbReference>
<dbReference type="InterPro" id="IPR027417">
    <property type="entry name" value="P-loop_NTPase"/>
</dbReference>
<feature type="domain" description="Helicase ATP-binding" evidence="8">
    <location>
        <begin position="33"/>
        <end position="204"/>
    </location>
</feature>
<dbReference type="PROSITE" id="PS51194">
    <property type="entry name" value="HELICASE_CTER"/>
    <property type="match status" value="1"/>
</dbReference>
<dbReference type="InterPro" id="IPR001650">
    <property type="entry name" value="Helicase_C-like"/>
</dbReference>
<proteinExistence type="inferred from homology"/>
<protein>
    <submittedName>
        <fullName evidence="11">ATP-independent RNA helicase DbpA</fullName>
    </submittedName>
</protein>
<name>A0A4R6YY86_9GAMM</name>
<keyword evidence="4 7" id="KW-0067">ATP-binding</keyword>
<dbReference type="GO" id="GO:0005829">
    <property type="term" value="C:cytosol"/>
    <property type="evidence" value="ECO:0007669"/>
    <property type="project" value="TreeGrafter"/>
</dbReference>
<feature type="short sequence motif" description="Q motif" evidence="6">
    <location>
        <begin position="2"/>
        <end position="30"/>
    </location>
</feature>
<dbReference type="RefSeq" id="WP_133818716.1">
    <property type="nucleotide sequence ID" value="NZ_SNZH01000006.1"/>
</dbReference>
<dbReference type="Gene3D" id="3.40.50.300">
    <property type="entry name" value="P-loop containing nucleotide triphosphate hydrolases"/>
    <property type="match status" value="2"/>
</dbReference>
<dbReference type="PROSITE" id="PS51192">
    <property type="entry name" value="HELICASE_ATP_BIND_1"/>
    <property type="match status" value="1"/>
</dbReference>
<keyword evidence="3 7" id="KW-0347">Helicase</keyword>
<dbReference type="PANTHER" id="PTHR47959:SF1">
    <property type="entry name" value="ATP-DEPENDENT RNA HELICASE DBPA"/>
    <property type="match status" value="1"/>
</dbReference>
<dbReference type="InterPro" id="IPR000629">
    <property type="entry name" value="RNA-helicase_DEAD-box_CS"/>
</dbReference>
<dbReference type="Pfam" id="PF00270">
    <property type="entry name" value="DEAD"/>
    <property type="match status" value="1"/>
</dbReference>
<evidence type="ECO:0000256" key="2">
    <source>
        <dbReference type="ARBA" id="ARBA00022801"/>
    </source>
</evidence>
<dbReference type="AlphaFoldDB" id="A0A4R6YY86"/>
<dbReference type="CDD" id="cd12501">
    <property type="entry name" value="RRM_EcDbpA_like"/>
    <property type="match status" value="1"/>
</dbReference>
<evidence type="ECO:0000313" key="12">
    <source>
        <dbReference type="Proteomes" id="UP000295293"/>
    </source>
</evidence>
<sequence length="458" mass="49642">MTDIASLALPPALSQALQALSFDTLTPVQAQAVPPLLQGRDVIAQARTGSGKTVAFGLGLLARIDPAQGALQALVLAPTRELADQVGKVIRQLARFLPNVKLSILCGGVPLRVQVESLVHMPHIVVGTPGRILEHLEKGSLELGSLRVLVLDEADRMLDMGFADAIAAVVKFAPRECQTNLFSATFPDEIRALSNEFQRDAIEISIDGDSQVPEIVQRFYEVEPERKLDTVAWLLSEHKPVSAMIFCNTRRDTQDVAAALDERGYSVLALHGDLEQRDRDEVLVRFANRSCSVLVATDVAARGLDIEDLPVVLMYDIASDADTHVHRSGRTGRAGRSGLVLTLCSSREMSRAKVIEERLGQPLRWETAKTTPGRLKTGQLSTMQTLVIDGGRKDKLRPADILGALTGTAGIAAADVGKIAIFDVRAYVAVTRGIADQALQKLREGKIKGRNLRVRKLG</sequence>
<dbReference type="SMART" id="SM00487">
    <property type="entry name" value="DEXDc"/>
    <property type="match status" value="1"/>
</dbReference>
<evidence type="ECO:0000256" key="6">
    <source>
        <dbReference type="PROSITE-ProRule" id="PRU00552"/>
    </source>
</evidence>
<evidence type="ECO:0000313" key="11">
    <source>
        <dbReference type="EMBL" id="TDR43971.1"/>
    </source>
</evidence>
<keyword evidence="1 7" id="KW-0547">Nucleotide-binding</keyword>
<dbReference type="PROSITE" id="PS00039">
    <property type="entry name" value="DEAD_ATP_HELICASE"/>
    <property type="match status" value="1"/>
</dbReference>
<evidence type="ECO:0000256" key="3">
    <source>
        <dbReference type="ARBA" id="ARBA00022806"/>
    </source>
</evidence>
<dbReference type="InterPro" id="IPR014014">
    <property type="entry name" value="RNA_helicase_DEAD_Q_motif"/>
</dbReference>
<dbReference type="GO" id="GO:0003676">
    <property type="term" value="F:nucleic acid binding"/>
    <property type="evidence" value="ECO:0007669"/>
    <property type="project" value="InterPro"/>
</dbReference>
<feature type="domain" description="DEAD-box RNA helicase Q" evidence="10">
    <location>
        <begin position="2"/>
        <end position="30"/>
    </location>
</feature>
<dbReference type="GO" id="GO:0003724">
    <property type="term" value="F:RNA helicase activity"/>
    <property type="evidence" value="ECO:0007669"/>
    <property type="project" value="InterPro"/>
</dbReference>
<dbReference type="Pfam" id="PF03880">
    <property type="entry name" value="DbpA"/>
    <property type="match status" value="1"/>
</dbReference>
<dbReference type="EMBL" id="SNZH01000006">
    <property type="protein sequence ID" value="TDR43971.1"/>
    <property type="molecule type" value="Genomic_DNA"/>
</dbReference>
<dbReference type="CDD" id="cd00268">
    <property type="entry name" value="DEADc"/>
    <property type="match status" value="1"/>
</dbReference>
<dbReference type="InterPro" id="IPR011545">
    <property type="entry name" value="DEAD/DEAH_box_helicase_dom"/>
</dbReference>
<dbReference type="Proteomes" id="UP000295293">
    <property type="component" value="Unassembled WGS sequence"/>
</dbReference>